<organism evidence="1 2">
    <name type="scientific">Dacryopinax primogenitus (strain DJM 731)</name>
    <name type="common">Brown rot fungus</name>
    <dbReference type="NCBI Taxonomy" id="1858805"/>
    <lineage>
        <taxon>Eukaryota</taxon>
        <taxon>Fungi</taxon>
        <taxon>Dikarya</taxon>
        <taxon>Basidiomycota</taxon>
        <taxon>Agaricomycotina</taxon>
        <taxon>Dacrymycetes</taxon>
        <taxon>Dacrymycetales</taxon>
        <taxon>Dacrymycetaceae</taxon>
        <taxon>Dacryopinax</taxon>
    </lineage>
</organism>
<dbReference type="RefSeq" id="XP_040626753.1">
    <property type="nucleotide sequence ID" value="XM_040771249.1"/>
</dbReference>
<dbReference type="AlphaFoldDB" id="M5FRN7"/>
<dbReference type="OrthoDB" id="2562934at2759"/>
<evidence type="ECO:0000313" key="2">
    <source>
        <dbReference type="Proteomes" id="UP000030653"/>
    </source>
</evidence>
<keyword evidence="2" id="KW-1185">Reference proteome</keyword>
<protein>
    <submittedName>
        <fullName evidence="1">Uncharacterized protein</fullName>
    </submittedName>
</protein>
<evidence type="ECO:0000313" key="1">
    <source>
        <dbReference type="EMBL" id="EJT99855.1"/>
    </source>
</evidence>
<reference evidence="1 2" key="1">
    <citation type="journal article" date="2012" name="Science">
        <title>The Paleozoic origin of enzymatic lignin decomposition reconstructed from 31 fungal genomes.</title>
        <authorList>
            <person name="Floudas D."/>
            <person name="Binder M."/>
            <person name="Riley R."/>
            <person name="Barry K."/>
            <person name="Blanchette R.A."/>
            <person name="Henrissat B."/>
            <person name="Martinez A.T."/>
            <person name="Otillar R."/>
            <person name="Spatafora J.W."/>
            <person name="Yadav J.S."/>
            <person name="Aerts A."/>
            <person name="Benoit I."/>
            <person name="Boyd A."/>
            <person name="Carlson A."/>
            <person name="Copeland A."/>
            <person name="Coutinho P.M."/>
            <person name="de Vries R.P."/>
            <person name="Ferreira P."/>
            <person name="Findley K."/>
            <person name="Foster B."/>
            <person name="Gaskell J."/>
            <person name="Glotzer D."/>
            <person name="Gorecki P."/>
            <person name="Heitman J."/>
            <person name="Hesse C."/>
            <person name="Hori C."/>
            <person name="Igarashi K."/>
            <person name="Jurgens J.A."/>
            <person name="Kallen N."/>
            <person name="Kersten P."/>
            <person name="Kohler A."/>
            <person name="Kuees U."/>
            <person name="Kumar T.K.A."/>
            <person name="Kuo A."/>
            <person name="LaButti K."/>
            <person name="Larrondo L.F."/>
            <person name="Lindquist E."/>
            <person name="Ling A."/>
            <person name="Lombard V."/>
            <person name="Lucas S."/>
            <person name="Lundell T."/>
            <person name="Martin R."/>
            <person name="McLaughlin D.J."/>
            <person name="Morgenstern I."/>
            <person name="Morin E."/>
            <person name="Murat C."/>
            <person name="Nagy L.G."/>
            <person name="Nolan M."/>
            <person name="Ohm R.A."/>
            <person name="Patyshakuliyeva A."/>
            <person name="Rokas A."/>
            <person name="Ruiz-Duenas F.J."/>
            <person name="Sabat G."/>
            <person name="Salamov A."/>
            <person name="Samejima M."/>
            <person name="Schmutz J."/>
            <person name="Slot J.C."/>
            <person name="St John F."/>
            <person name="Stenlid J."/>
            <person name="Sun H."/>
            <person name="Sun S."/>
            <person name="Syed K."/>
            <person name="Tsang A."/>
            <person name="Wiebenga A."/>
            <person name="Young D."/>
            <person name="Pisabarro A."/>
            <person name="Eastwood D.C."/>
            <person name="Martin F."/>
            <person name="Cullen D."/>
            <person name="Grigoriev I.V."/>
            <person name="Hibbett D.S."/>
        </authorList>
    </citation>
    <scope>NUCLEOTIDE SEQUENCE [LARGE SCALE GENOMIC DNA]</scope>
    <source>
        <strain evidence="1 2">DJM-731 SS1</strain>
    </source>
</reference>
<gene>
    <name evidence="1" type="ORF">DACRYDRAFT_16973</name>
</gene>
<dbReference type="STRING" id="1858805.M5FRN7"/>
<dbReference type="GeneID" id="63686311"/>
<dbReference type="EMBL" id="JH795868">
    <property type="protein sequence ID" value="EJT99855.1"/>
    <property type="molecule type" value="Genomic_DNA"/>
</dbReference>
<accession>M5FRN7</accession>
<proteinExistence type="predicted"/>
<name>M5FRN7_DACPD</name>
<sequence>MTSAVKPLDVWTNDLIGEIYFNPDDATAFKAFEDYISSDIRIEVNGAVLPRSVYLGIVTRYREEGTGTDLGNPTLSMHVDDVEKQTGTVAQCGKFSTKNKATGAVVNATATTIIKVEFRDGKRVMTSLTEVIADD</sequence>
<dbReference type="OMA" id="ISTKWRI"/>
<dbReference type="HOGENOM" id="CLU_133353_0_0_1"/>
<dbReference type="Proteomes" id="UP000030653">
    <property type="component" value="Unassembled WGS sequence"/>
</dbReference>